<name>A0A4C1T730_EUMVA</name>
<dbReference type="Proteomes" id="UP000299102">
    <property type="component" value="Unassembled WGS sequence"/>
</dbReference>
<accession>A0A4C1T730</accession>
<reference evidence="1 2" key="1">
    <citation type="journal article" date="2019" name="Commun. Biol.">
        <title>The bagworm genome reveals a unique fibroin gene that provides high tensile strength.</title>
        <authorList>
            <person name="Kono N."/>
            <person name="Nakamura H."/>
            <person name="Ohtoshi R."/>
            <person name="Tomita M."/>
            <person name="Numata K."/>
            <person name="Arakawa K."/>
        </authorList>
    </citation>
    <scope>NUCLEOTIDE SEQUENCE [LARGE SCALE GENOMIC DNA]</scope>
</reference>
<protein>
    <submittedName>
        <fullName evidence="1">Uncharacterized protein</fullName>
    </submittedName>
</protein>
<sequence>MFYVSDSHIIVDLGPLTLSPTRRFSRSRVYDDPVTNAVTITEEDVLCGMHEAGFFLIGLKGWSPPSMDAYDLRGVTCAFDGVKNLSVNSPMVGIEFGAF</sequence>
<dbReference type="AlphaFoldDB" id="A0A4C1T730"/>
<evidence type="ECO:0000313" key="2">
    <source>
        <dbReference type="Proteomes" id="UP000299102"/>
    </source>
</evidence>
<keyword evidence="2" id="KW-1185">Reference proteome</keyword>
<proteinExistence type="predicted"/>
<comment type="caution">
    <text evidence="1">The sequence shown here is derived from an EMBL/GenBank/DDBJ whole genome shotgun (WGS) entry which is preliminary data.</text>
</comment>
<organism evidence="1 2">
    <name type="scientific">Eumeta variegata</name>
    <name type="common">Bagworm moth</name>
    <name type="synonym">Eumeta japonica</name>
    <dbReference type="NCBI Taxonomy" id="151549"/>
    <lineage>
        <taxon>Eukaryota</taxon>
        <taxon>Metazoa</taxon>
        <taxon>Ecdysozoa</taxon>
        <taxon>Arthropoda</taxon>
        <taxon>Hexapoda</taxon>
        <taxon>Insecta</taxon>
        <taxon>Pterygota</taxon>
        <taxon>Neoptera</taxon>
        <taxon>Endopterygota</taxon>
        <taxon>Lepidoptera</taxon>
        <taxon>Glossata</taxon>
        <taxon>Ditrysia</taxon>
        <taxon>Tineoidea</taxon>
        <taxon>Psychidae</taxon>
        <taxon>Oiketicinae</taxon>
        <taxon>Eumeta</taxon>
    </lineage>
</organism>
<gene>
    <name evidence="1" type="ORF">EVAR_5625_1</name>
</gene>
<dbReference type="EMBL" id="BGZK01000040">
    <property type="protein sequence ID" value="GBP10303.1"/>
    <property type="molecule type" value="Genomic_DNA"/>
</dbReference>
<evidence type="ECO:0000313" key="1">
    <source>
        <dbReference type="EMBL" id="GBP10303.1"/>
    </source>
</evidence>